<feature type="transmembrane region" description="Helical" evidence="6">
    <location>
        <begin position="171"/>
        <end position="194"/>
    </location>
</feature>
<dbReference type="Pfam" id="PF09335">
    <property type="entry name" value="VTT_dom"/>
    <property type="match status" value="1"/>
</dbReference>
<evidence type="ECO:0000256" key="1">
    <source>
        <dbReference type="ARBA" id="ARBA00004651"/>
    </source>
</evidence>
<proteinExistence type="inferred from homology"/>
<evidence type="ECO:0000259" key="7">
    <source>
        <dbReference type="Pfam" id="PF09335"/>
    </source>
</evidence>
<feature type="transmembrane region" description="Helical" evidence="6">
    <location>
        <begin position="214"/>
        <end position="234"/>
    </location>
</feature>
<dbReference type="eggNOG" id="COG0398">
    <property type="taxonomic scope" value="Bacteria"/>
</dbReference>
<evidence type="ECO:0000256" key="5">
    <source>
        <dbReference type="ARBA" id="ARBA00023136"/>
    </source>
</evidence>
<accession>A9BDZ0</accession>
<dbReference type="STRING" id="93059.P9211_03691"/>
<evidence type="ECO:0000256" key="6">
    <source>
        <dbReference type="RuleBase" id="RU366058"/>
    </source>
</evidence>
<evidence type="ECO:0000313" key="9">
    <source>
        <dbReference type="Proteomes" id="UP000000788"/>
    </source>
</evidence>
<evidence type="ECO:0000256" key="3">
    <source>
        <dbReference type="ARBA" id="ARBA00022692"/>
    </source>
</evidence>
<comment type="subcellular location">
    <subcellularLocation>
        <location evidence="1 6">Cell membrane</location>
        <topology evidence="1 6">Multi-pass membrane protein</topology>
    </subcellularLocation>
</comment>
<protein>
    <recommendedName>
        <fullName evidence="6">TVP38/TMEM64 family membrane protein</fullName>
    </recommendedName>
</protein>
<dbReference type="HOGENOM" id="CLU_038944_9_0_3"/>
<dbReference type="PANTHER" id="PTHR12677">
    <property type="entry name" value="GOLGI APPARATUS MEMBRANE PROTEIN TVP38-RELATED"/>
    <property type="match status" value="1"/>
</dbReference>
<dbReference type="InterPro" id="IPR032816">
    <property type="entry name" value="VTT_dom"/>
</dbReference>
<feature type="domain" description="VTT" evidence="7">
    <location>
        <begin position="70"/>
        <end position="187"/>
    </location>
</feature>
<comment type="similarity">
    <text evidence="6">Belongs to the TVP38/TMEM64 family.</text>
</comment>
<dbReference type="EMBL" id="CP000878">
    <property type="protein sequence ID" value="ABX08300.1"/>
    <property type="molecule type" value="Genomic_DNA"/>
</dbReference>
<dbReference type="InterPro" id="IPR015414">
    <property type="entry name" value="TMEM64"/>
</dbReference>
<feature type="transmembrane region" description="Helical" evidence="6">
    <location>
        <begin position="12"/>
        <end position="30"/>
    </location>
</feature>
<name>A9BDZ0_PROM4</name>
<dbReference type="PANTHER" id="PTHR12677:SF59">
    <property type="entry name" value="GOLGI APPARATUS MEMBRANE PROTEIN TVP38-RELATED"/>
    <property type="match status" value="1"/>
</dbReference>
<keyword evidence="9" id="KW-1185">Reference proteome</keyword>
<keyword evidence="2 6" id="KW-1003">Cell membrane</keyword>
<dbReference type="KEGG" id="pmj:P9211_03691"/>
<keyword evidence="5 6" id="KW-0472">Membrane</keyword>
<feature type="transmembrane region" description="Helical" evidence="6">
    <location>
        <begin position="82"/>
        <end position="106"/>
    </location>
</feature>
<evidence type="ECO:0000256" key="2">
    <source>
        <dbReference type="ARBA" id="ARBA00022475"/>
    </source>
</evidence>
<dbReference type="RefSeq" id="WP_012194924.1">
    <property type="nucleotide sequence ID" value="NC_009976.1"/>
</dbReference>
<reference evidence="8 9" key="1">
    <citation type="journal article" date="2007" name="PLoS Genet.">
        <title>Patterns and implications of gene gain and loss in the evolution of Prochlorococcus.</title>
        <authorList>
            <person name="Kettler G.C."/>
            <person name="Martiny A.C."/>
            <person name="Huang K."/>
            <person name="Zucker J."/>
            <person name="Coleman M.L."/>
            <person name="Rodrigue S."/>
            <person name="Chen F."/>
            <person name="Lapidus A."/>
            <person name="Ferriera S."/>
            <person name="Johnson J."/>
            <person name="Steglich C."/>
            <person name="Church G.M."/>
            <person name="Richardson P."/>
            <person name="Chisholm S.W."/>
        </authorList>
    </citation>
    <scope>NUCLEOTIDE SEQUENCE [LARGE SCALE GENOMIC DNA]</scope>
    <source>
        <strain evidence="9">MIT 9211</strain>
    </source>
</reference>
<dbReference type="AlphaFoldDB" id="A9BDZ0"/>
<gene>
    <name evidence="8" type="ordered locus">P9211_03691</name>
</gene>
<feature type="transmembrane region" description="Helical" evidence="6">
    <location>
        <begin position="139"/>
        <end position="159"/>
    </location>
</feature>
<organism evidence="8 9">
    <name type="scientific">Prochlorococcus marinus (strain MIT 9211)</name>
    <dbReference type="NCBI Taxonomy" id="93059"/>
    <lineage>
        <taxon>Bacteria</taxon>
        <taxon>Bacillati</taxon>
        <taxon>Cyanobacteriota</taxon>
        <taxon>Cyanophyceae</taxon>
        <taxon>Synechococcales</taxon>
        <taxon>Prochlorococcaceae</taxon>
        <taxon>Prochlorococcus</taxon>
    </lineage>
</organism>
<sequence>MKEMLRNKSIYQYLLLISVVLLLIYSHYLFDEGFINNFIQDSHVKFANAGILTALLIFFLRFISIVIPILPGTYCSILAGYFYGIETGLSLIFAADFISCATSFLISRKLGRGVVRTILGSNQMKRVESISQKYLEKNFFLMTGLLMTQFFDFVCYAIGLTKVKWSKFFPALIISIIISDAPFVSGGSALKNIGIVSLSELLNGDVQVLKGPELTIFIGSVAAIFSLGVLSNFLNKDANFHQKDEP</sequence>
<keyword evidence="3 6" id="KW-0812">Transmembrane</keyword>
<keyword evidence="4 6" id="KW-1133">Transmembrane helix</keyword>
<evidence type="ECO:0000256" key="4">
    <source>
        <dbReference type="ARBA" id="ARBA00022989"/>
    </source>
</evidence>
<feature type="transmembrane region" description="Helical" evidence="6">
    <location>
        <begin position="50"/>
        <end position="70"/>
    </location>
</feature>
<dbReference type="GO" id="GO:0005886">
    <property type="term" value="C:plasma membrane"/>
    <property type="evidence" value="ECO:0007669"/>
    <property type="project" value="UniProtKB-SubCell"/>
</dbReference>
<dbReference type="Proteomes" id="UP000000788">
    <property type="component" value="Chromosome"/>
</dbReference>
<evidence type="ECO:0000313" key="8">
    <source>
        <dbReference type="EMBL" id="ABX08300.1"/>
    </source>
</evidence>
<dbReference type="OrthoDB" id="531100at2"/>